<dbReference type="GO" id="GO:0003700">
    <property type="term" value="F:DNA-binding transcription factor activity"/>
    <property type="evidence" value="ECO:0007669"/>
    <property type="project" value="TreeGrafter"/>
</dbReference>
<proteinExistence type="predicted"/>
<dbReference type="InterPro" id="IPR010982">
    <property type="entry name" value="Lambda_DNA-bd_dom_sf"/>
</dbReference>
<dbReference type="SMART" id="SM00354">
    <property type="entry name" value="HTH_LACI"/>
    <property type="match status" value="1"/>
</dbReference>
<dbReference type="SUPFAM" id="SSF47413">
    <property type="entry name" value="lambda repressor-like DNA-binding domains"/>
    <property type="match status" value="1"/>
</dbReference>
<dbReference type="Pfam" id="PF00356">
    <property type="entry name" value="LacI"/>
    <property type="match status" value="1"/>
</dbReference>
<dbReference type="PANTHER" id="PTHR30146">
    <property type="entry name" value="LACI-RELATED TRANSCRIPTIONAL REPRESSOR"/>
    <property type="match status" value="1"/>
</dbReference>
<dbReference type="AlphaFoldDB" id="A0A6G9YL28"/>
<protein>
    <submittedName>
        <fullName evidence="6">LacI family DNA-binding transcriptional regulator</fullName>
    </submittedName>
</protein>
<keyword evidence="7" id="KW-1185">Reference proteome</keyword>
<evidence type="ECO:0000256" key="4">
    <source>
        <dbReference type="SAM" id="MobiDB-lite"/>
    </source>
</evidence>
<evidence type="ECO:0000256" key="1">
    <source>
        <dbReference type="ARBA" id="ARBA00023015"/>
    </source>
</evidence>
<evidence type="ECO:0000313" key="7">
    <source>
        <dbReference type="Proteomes" id="UP000503540"/>
    </source>
</evidence>
<dbReference type="PROSITE" id="PS50932">
    <property type="entry name" value="HTH_LACI_2"/>
    <property type="match status" value="1"/>
</dbReference>
<feature type="region of interest" description="Disordered" evidence="4">
    <location>
        <begin position="1"/>
        <end position="22"/>
    </location>
</feature>
<dbReference type="SUPFAM" id="SSF53822">
    <property type="entry name" value="Periplasmic binding protein-like I"/>
    <property type="match status" value="1"/>
</dbReference>
<dbReference type="EMBL" id="CP046172">
    <property type="protein sequence ID" value="QIS13912.1"/>
    <property type="molecule type" value="Genomic_DNA"/>
</dbReference>
<reference evidence="6 7" key="1">
    <citation type="journal article" date="2019" name="ACS Chem. Biol.">
        <title>Identification and Mobilization of a Cryptic Antibiotic Biosynthesis Gene Locus from a Human-Pathogenic Nocardia Isolate.</title>
        <authorList>
            <person name="Herisse M."/>
            <person name="Ishida K."/>
            <person name="Porter J.L."/>
            <person name="Howden B."/>
            <person name="Hertweck C."/>
            <person name="Stinear T.P."/>
            <person name="Pidot S.J."/>
        </authorList>
    </citation>
    <scope>NUCLEOTIDE SEQUENCE [LARGE SCALE GENOMIC DNA]</scope>
    <source>
        <strain evidence="6 7">AUSMDU00012717</strain>
    </source>
</reference>
<sequence length="176" mass="18948">MSAPSDPEATLSESGGRRSAATMRDVAALAGVSIKTVSRVVRGERGVSPTLARQVSEAVTMLDYRHNLTASTLRGRGQRTAAIGLVLMDVANPFASVLHRAVEDYAHRRGTLVFPVSSDDDPNRQLQVLNALLSRRVDGLIVMPVGNEHALLLHERRRGTPVECDSRDDRNGDGAA</sequence>
<dbReference type="InterPro" id="IPR028082">
    <property type="entry name" value="Peripla_BP_I"/>
</dbReference>
<keyword evidence="1" id="KW-0805">Transcription regulation</keyword>
<dbReference type="PROSITE" id="PS00356">
    <property type="entry name" value="HTH_LACI_1"/>
    <property type="match status" value="1"/>
</dbReference>
<organism evidence="6 7">
    <name type="scientific">Nocardia arthritidis</name>
    <dbReference type="NCBI Taxonomy" id="228602"/>
    <lineage>
        <taxon>Bacteria</taxon>
        <taxon>Bacillati</taxon>
        <taxon>Actinomycetota</taxon>
        <taxon>Actinomycetes</taxon>
        <taxon>Mycobacteriales</taxon>
        <taxon>Nocardiaceae</taxon>
        <taxon>Nocardia</taxon>
    </lineage>
</organism>
<keyword evidence="2 6" id="KW-0238">DNA-binding</keyword>
<keyword evidence="3" id="KW-0804">Transcription</keyword>
<dbReference type="Gene3D" id="1.10.260.40">
    <property type="entry name" value="lambda repressor-like DNA-binding domains"/>
    <property type="match status" value="1"/>
</dbReference>
<dbReference type="PANTHER" id="PTHR30146:SF109">
    <property type="entry name" value="HTH-TYPE TRANSCRIPTIONAL REGULATOR GALS"/>
    <property type="match status" value="1"/>
</dbReference>
<feature type="domain" description="HTH lacI-type" evidence="5">
    <location>
        <begin position="21"/>
        <end position="75"/>
    </location>
</feature>
<accession>A0A6G9YL28</accession>
<dbReference type="KEGG" id="nah:F5544_30340"/>
<name>A0A6G9YL28_9NOCA</name>
<dbReference type="InterPro" id="IPR000843">
    <property type="entry name" value="HTH_LacI"/>
</dbReference>
<evidence type="ECO:0000313" key="6">
    <source>
        <dbReference type="EMBL" id="QIS13912.1"/>
    </source>
</evidence>
<gene>
    <name evidence="6" type="ORF">F5544_30340</name>
</gene>
<dbReference type="GO" id="GO:0000976">
    <property type="term" value="F:transcription cis-regulatory region binding"/>
    <property type="evidence" value="ECO:0007669"/>
    <property type="project" value="TreeGrafter"/>
</dbReference>
<evidence type="ECO:0000259" key="5">
    <source>
        <dbReference type="PROSITE" id="PS50932"/>
    </source>
</evidence>
<evidence type="ECO:0000256" key="3">
    <source>
        <dbReference type="ARBA" id="ARBA00023163"/>
    </source>
</evidence>
<dbReference type="Proteomes" id="UP000503540">
    <property type="component" value="Chromosome"/>
</dbReference>
<dbReference type="RefSeq" id="WP_167476388.1">
    <property type="nucleotide sequence ID" value="NZ_CP046172.1"/>
</dbReference>
<evidence type="ECO:0000256" key="2">
    <source>
        <dbReference type="ARBA" id="ARBA00023125"/>
    </source>
</evidence>
<dbReference type="Gene3D" id="3.40.50.2300">
    <property type="match status" value="1"/>
</dbReference>
<dbReference type="CDD" id="cd01392">
    <property type="entry name" value="HTH_LacI"/>
    <property type="match status" value="1"/>
</dbReference>